<dbReference type="SUPFAM" id="SSF103473">
    <property type="entry name" value="MFS general substrate transporter"/>
    <property type="match status" value="1"/>
</dbReference>
<accession>A0ABX2TD00</accession>
<dbReference type="Pfam" id="PF07690">
    <property type="entry name" value="MFS_1"/>
    <property type="match status" value="1"/>
</dbReference>
<dbReference type="Gene3D" id="1.20.1250.20">
    <property type="entry name" value="MFS general substrate transporter like domains"/>
    <property type="match status" value="2"/>
</dbReference>
<comment type="caution">
    <text evidence="5">The sequence shown here is derived from an EMBL/GenBank/DDBJ whole genome shotgun (WGS) entry which is preliminary data.</text>
</comment>
<feature type="transmembrane region" description="Helical" evidence="4">
    <location>
        <begin position="44"/>
        <end position="63"/>
    </location>
</feature>
<feature type="transmembrane region" description="Helical" evidence="4">
    <location>
        <begin position="353"/>
        <end position="373"/>
    </location>
</feature>
<evidence type="ECO:0000256" key="1">
    <source>
        <dbReference type="ARBA" id="ARBA00022692"/>
    </source>
</evidence>
<feature type="transmembrane region" description="Helical" evidence="4">
    <location>
        <begin position="75"/>
        <end position="94"/>
    </location>
</feature>
<dbReference type="PANTHER" id="PTHR23547:SF1">
    <property type="entry name" value="MAJOR FACILITATOR SUPERFAMILY MFS_1"/>
    <property type="match status" value="1"/>
</dbReference>
<name>A0ABX2TD00_9PROT</name>
<feature type="transmembrane region" description="Helical" evidence="4">
    <location>
        <begin position="318"/>
        <end position="341"/>
    </location>
</feature>
<evidence type="ECO:0000256" key="4">
    <source>
        <dbReference type="SAM" id="Phobius"/>
    </source>
</evidence>
<dbReference type="InterPro" id="IPR036259">
    <property type="entry name" value="MFS_trans_sf"/>
</dbReference>
<dbReference type="InterPro" id="IPR047769">
    <property type="entry name" value="MFS_ArsJ"/>
</dbReference>
<sequence length="421" mass="43857">MEAGKADLRNYVIVTAAYWGFTLTDGALRMLVLLHFHALGYTPFQLAFLFVLYEFFGIVTNLIGGWIGSRLGLKVTLFAGLALQVAALVMLSLVDPGWTLALSVAYVVAAQGLAGIAKDLTKMSSKSAIKLVVPDDKSGALFRWVALLTGSKNALKGVGFFLGGLLLSTMGFRAGLWAMAGGLAVVLVASVTLLRGDFGRSKAKVKFTQLLSKTPAINLLSAARFFLFGARDVWFVVGVPVFLTDRLGWSAAEVGSFLAAWVIGYGVVQASAPGFVARSPDGVSAEVKAARIWALVLMLIPIGLAAALAAGFDPALSVVIGLGLFGVAFAVNSSVHSYLILAYTDADKVALNVGFYYMANAGGRLAGSLLSGLSYQFGGLAGCLAVAAALVFASFLVTLLLPATRPRMPASAGLAALSDSP</sequence>
<feature type="transmembrane region" description="Helical" evidence="4">
    <location>
        <begin position="215"/>
        <end position="237"/>
    </location>
</feature>
<keyword evidence="3 4" id="KW-0472">Membrane</keyword>
<keyword evidence="2 4" id="KW-1133">Transmembrane helix</keyword>
<reference evidence="5 6" key="1">
    <citation type="submission" date="2020-05" db="EMBL/GenBank/DDBJ databases">
        <title>Azospirillum oleiclasticum sp. nov, a nitrogen-fixing and heavy crude oil-emulsifying bacterium isolated from the crude oil of Yumen Oilfield.</title>
        <authorList>
            <person name="Wu D."/>
            <person name="Cai M."/>
            <person name="Zhang X."/>
        </authorList>
    </citation>
    <scope>NUCLEOTIDE SEQUENCE [LARGE SCALE GENOMIC DNA]</scope>
    <source>
        <strain evidence="5 6">ROY-1-1-2</strain>
    </source>
</reference>
<feature type="transmembrane region" description="Helical" evidence="4">
    <location>
        <begin position="257"/>
        <end position="277"/>
    </location>
</feature>
<gene>
    <name evidence="5" type="primary">arsJ</name>
    <name evidence="5" type="ORF">HND93_20925</name>
</gene>
<dbReference type="PANTHER" id="PTHR23547">
    <property type="entry name" value="MAJOR FACILITATOR SUPERFAMILY DOMAIN, GENERAL SUBSTRATE TRANSPORTER"/>
    <property type="match status" value="1"/>
</dbReference>
<feature type="transmembrane region" description="Helical" evidence="4">
    <location>
        <begin position="379"/>
        <end position="401"/>
    </location>
</feature>
<keyword evidence="1 4" id="KW-0812">Transmembrane</keyword>
<feature type="transmembrane region" description="Helical" evidence="4">
    <location>
        <begin position="174"/>
        <end position="194"/>
    </location>
</feature>
<evidence type="ECO:0000256" key="2">
    <source>
        <dbReference type="ARBA" id="ARBA00022989"/>
    </source>
</evidence>
<dbReference type="EMBL" id="JABFDB010000016">
    <property type="protein sequence ID" value="NYZ22185.1"/>
    <property type="molecule type" value="Genomic_DNA"/>
</dbReference>
<keyword evidence="6" id="KW-1185">Reference proteome</keyword>
<proteinExistence type="predicted"/>
<feature type="transmembrane region" description="Helical" evidence="4">
    <location>
        <begin position="12"/>
        <end position="32"/>
    </location>
</feature>
<evidence type="ECO:0000313" key="5">
    <source>
        <dbReference type="EMBL" id="NYZ22185.1"/>
    </source>
</evidence>
<evidence type="ECO:0000256" key="3">
    <source>
        <dbReference type="ARBA" id="ARBA00023136"/>
    </source>
</evidence>
<dbReference type="InterPro" id="IPR011701">
    <property type="entry name" value="MFS"/>
</dbReference>
<dbReference type="Proteomes" id="UP000584642">
    <property type="component" value="Unassembled WGS sequence"/>
</dbReference>
<protein>
    <submittedName>
        <fullName evidence="5">Organoarsenical effux MFS transporter ArsJ</fullName>
    </submittedName>
</protein>
<evidence type="ECO:0000313" key="6">
    <source>
        <dbReference type="Proteomes" id="UP000584642"/>
    </source>
</evidence>
<dbReference type="RefSeq" id="WP_180283963.1">
    <property type="nucleotide sequence ID" value="NZ_JABFDB010000016.1"/>
</dbReference>
<feature type="transmembrane region" description="Helical" evidence="4">
    <location>
        <begin position="289"/>
        <end position="312"/>
    </location>
</feature>
<dbReference type="NCBIfam" id="NF033734">
    <property type="entry name" value="MFS_ArsJ"/>
    <property type="match status" value="1"/>
</dbReference>
<feature type="transmembrane region" description="Helical" evidence="4">
    <location>
        <begin position="100"/>
        <end position="120"/>
    </location>
</feature>
<organism evidence="5 6">
    <name type="scientific">Azospirillum oleiclasticum</name>
    <dbReference type="NCBI Taxonomy" id="2735135"/>
    <lineage>
        <taxon>Bacteria</taxon>
        <taxon>Pseudomonadati</taxon>
        <taxon>Pseudomonadota</taxon>
        <taxon>Alphaproteobacteria</taxon>
        <taxon>Rhodospirillales</taxon>
        <taxon>Azospirillaceae</taxon>
        <taxon>Azospirillum</taxon>
    </lineage>
</organism>